<dbReference type="AlphaFoldDB" id="A0A1G2FHJ0"/>
<dbReference type="STRING" id="1801997.A3J64_01185"/>
<evidence type="ECO:0000313" key="3">
    <source>
        <dbReference type="Proteomes" id="UP000177061"/>
    </source>
</evidence>
<feature type="transmembrane region" description="Helical" evidence="1">
    <location>
        <begin position="436"/>
        <end position="454"/>
    </location>
</feature>
<comment type="caution">
    <text evidence="2">The sequence shown here is derived from an EMBL/GenBank/DDBJ whole genome shotgun (WGS) entry which is preliminary data.</text>
</comment>
<feature type="transmembrane region" description="Helical" evidence="1">
    <location>
        <begin position="397"/>
        <end position="416"/>
    </location>
</feature>
<dbReference type="EMBL" id="MHNB01000015">
    <property type="protein sequence ID" value="OGZ37110.1"/>
    <property type="molecule type" value="Genomic_DNA"/>
</dbReference>
<organism evidence="2 3">
    <name type="scientific">Candidatus Portnoybacteria bacterium RIFCSPHIGHO2_12_FULL_38_9</name>
    <dbReference type="NCBI Taxonomy" id="1801997"/>
    <lineage>
        <taxon>Bacteria</taxon>
        <taxon>Candidatus Portnoyibacteriota</taxon>
    </lineage>
</organism>
<feature type="transmembrane region" description="Helical" evidence="1">
    <location>
        <begin position="349"/>
        <end position="365"/>
    </location>
</feature>
<feature type="transmembrane region" description="Helical" evidence="1">
    <location>
        <begin position="191"/>
        <end position="208"/>
    </location>
</feature>
<feature type="transmembrane region" description="Helical" evidence="1">
    <location>
        <begin position="169"/>
        <end position="186"/>
    </location>
</feature>
<evidence type="ECO:0000256" key="1">
    <source>
        <dbReference type="SAM" id="Phobius"/>
    </source>
</evidence>
<sequence length="673" mass="80399">MRKIFQTIKLDFIDVVILVFYYLFVCFLFLGLSGLFNRFLVGLVLAILLVILFFFRRSIYFPKNYLWFFALVPLVASGFGLLRGFFTGDTYGQWLPAARDIILTGRFPGFETNYYFSGMPLMSFLFAGTFLISNSLNEILNIWIPFFFTAASLIVIIQWAKDRNLDKKFLFFIPVLFLTNTLVQFYGSWNLLQESLVLFFATAFFYYYEKYSANQETKDLIFLFLSLTLASASKISGLFLFIIVPFLFFKSRRKTQLLSYLFFFSLPIIIWLIRNYLVFDNPVFPVFNGFFKGRYYEVNRLFGAYHVLPASLISFWGRYLWVIKNYLFIAFPFIILSLYGFIKERRYDYLFLVGLYFLIKEYFLFTPNDSSIRYFYMFLGLFLVYALLGLARLKSRWFITLLTGLALAGLLLTPIANSSSAFIYLFENRLFLLRQIFNYLHNYWYLFIVVLTPFIYRASQKEELKIFLIFLYSFFIFHLRFVANKSWLNTWPFIVLALLFLLLFIFKERIKYLKEIIIISVVLAVFVNSWAMASVYYLRQGKISFPVEYLFKESKWARSVLNSQTISGQRKDFYVLISAQTGYFAWWTDYQSLTLFSRNFWHKIGNYRNNLSDEELRRLLKDNRVKYIIKNEVSFDYYSQEYEKFFQKIANSDIFQLLAQKEGQYFVWQVYEN</sequence>
<feature type="transmembrane region" description="Helical" evidence="1">
    <location>
        <begin position="139"/>
        <end position="157"/>
    </location>
</feature>
<feature type="transmembrane region" description="Helical" evidence="1">
    <location>
        <begin position="371"/>
        <end position="390"/>
    </location>
</feature>
<feature type="transmembrane region" description="Helical" evidence="1">
    <location>
        <begin position="220"/>
        <end position="248"/>
    </location>
</feature>
<dbReference type="Proteomes" id="UP000177061">
    <property type="component" value="Unassembled WGS sequence"/>
</dbReference>
<feature type="transmembrane region" description="Helical" evidence="1">
    <location>
        <begin position="12"/>
        <end position="30"/>
    </location>
</feature>
<keyword evidence="1" id="KW-1133">Transmembrane helix</keyword>
<gene>
    <name evidence="2" type="ORF">A3J64_01185</name>
</gene>
<feature type="transmembrane region" description="Helical" evidence="1">
    <location>
        <begin position="319"/>
        <end position="342"/>
    </location>
</feature>
<keyword evidence="1" id="KW-0812">Transmembrane</keyword>
<feature type="transmembrane region" description="Helical" evidence="1">
    <location>
        <begin position="67"/>
        <end position="86"/>
    </location>
</feature>
<name>A0A1G2FHJ0_9BACT</name>
<evidence type="ECO:0008006" key="4">
    <source>
        <dbReference type="Google" id="ProtNLM"/>
    </source>
</evidence>
<feature type="transmembrane region" description="Helical" evidence="1">
    <location>
        <begin position="489"/>
        <end position="506"/>
    </location>
</feature>
<keyword evidence="1" id="KW-0472">Membrane</keyword>
<feature type="transmembrane region" description="Helical" evidence="1">
    <location>
        <begin position="260"/>
        <end position="279"/>
    </location>
</feature>
<evidence type="ECO:0000313" key="2">
    <source>
        <dbReference type="EMBL" id="OGZ37110.1"/>
    </source>
</evidence>
<feature type="transmembrane region" description="Helical" evidence="1">
    <location>
        <begin position="466"/>
        <end position="483"/>
    </location>
</feature>
<accession>A0A1G2FHJ0</accession>
<proteinExistence type="predicted"/>
<feature type="transmembrane region" description="Helical" evidence="1">
    <location>
        <begin position="518"/>
        <end position="538"/>
    </location>
</feature>
<feature type="transmembrane region" description="Helical" evidence="1">
    <location>
        <begin position="114"/>
        <end position="132"/>
    </location>
</feature>
<protein>
    <recommendedName>
        <fullName evidence="4">Glycosyltransferase RgtA/B/C/D-like domain-containing protein</fullName>
    </recommendedName>
</protein>
<feature type="transmembrane region" description="Helical" evidence="1">
    <location>
        <begin position="36"/>
        <end position="55"/>
    </location>
</feature>
<reference evidence="2 3" key="1">
    <citation type="journal article" date="2016" name="Nat. Commun.">
        <title>Thousands of microbial genomes shed light on interconnected biogeochemical processes in an aquifer system.</title>
        <authorList>
            <person name="Anantharaman K."/>
            <person name="Brown C.T."/>
            <person name="Hug L.A."/>
            <person name="Sharon I."/>
            <person name="Castelle C.J."/>
            <person name="Probst A.J."/>
            <person name="Thomas B.C."/>
            <person name="Singh A."/>
            <person name="Wilkins M.J."/>
            <person name="Karaoz U."/>
            <person name="Brodie E.L."/>
            <person name="Williams K.H."/>
            <person name="Hubbard S.S."/>
            <person name="Banfield J.F."/>
        </authorList>
    </citation>
    <scope>NUCLEOTIDE SEQUENCE [LARGE SCALE GENOMIC DNA]</scope>
</reference>